<feature type="compositionally biased region" description="Polar residues" evidence="1">
    <location>
        <begin position="172"/>
        <end position="182"/>
    </location>
</feature>
<dbReference type="AlphaFoldDB" id="A0AAN5BVA7"/>
<gene>
    <name evidence="2" type="ORF">Aory04_000348500</name>
</gene>
<dbReference type="EMBL" id="BSYA01000028">
    <property type="protein sequence ID" value="GMG26737.1"/>
    <property type="molecule type" value="Genomic_DNA"/>
</dbReference>
<evidence type="ECO:0000256" key="1">
    <source>
        <dbReference type="SAM" id="MobiDB-lite"/>
    </source>
</evidence>
<feature type="region of interest" description="Disordered" evidence="1">
    <location>
        <begin position="253"/>
        <end position="272"/>
    </location>
</feature>
<dbReference type="Proteomes" id="UP001165205">
    <property type="component" value="Unassembled WGS sequence"/>
</dbReference>
<name>A0AAN5BVA7_ASPOZ</name>
<comment type="caution">
    <text evidence="2">The sequence shown here is derived from an EMBL/GenBank/DDBJ whole genome shotgun (WGS) entry which is preliminary data.</text>
</comment>
<sequence>MSVTRRSTLSQWPTRPVPPAPYPASSFPNISGTTGIPALRIPPSPLYSPAVSLPVMTLNPTPGNPLQFWLKNTDYSHYFKHRATVPQLEPHQDHQQLQFATIFRLSIGFCLRKETCHFPNNRQRDHVQHWRHNLLPPHTQKKHIRQYLIQVPDKSYPLYKCLMLLSPANSTSPLATQPTHNTPVLPLNQIAREKTQNSRVITLKYRPYSQPQSNRTEPTPSHISRRPNLTQSTITPHILPENTHQSPLAIQQDTPPLLNQRPTTENSRQEPQHDLLAKADFSVYLASPTPERTQKLENWICGNLENDGFLQLCEDVEGIWRRFALGK</sequence>
<evidence type="ECO:0000313" key="3">
    <source>
        <dbReference type="Proteomes" id="UP001165205"/>
    </source>
</evidence>
<feature type="region of interest" description="Disordered" evidence="1">
    <location>
        <begin position="1"/>
        <end position="26"/>
    </location>
</feature>
<protein>
    <submittedName>
        <fullName evidence="2">Unnamed protein product</fullName>
    </submittedName>
</protein>
<evidence type="ECO:0000313" key="2">
    <source>
        <dbReference type="EMBL" id="GMG26737.1"/>
    </source>
</evidence>
<feature type="region of interest" description="Disordered" evidence="1">
    <location>
        <begin position="172"/>
        <end position="228"/>
    </location>
</feature>
<accession>A0AAN5BVA7</accession>
<reference evidence="2" key="1">
    <citation type="submission" date="2023-04" db="EMBL/GenBank/DDBJ databases">
        <title>Aspergillus oryzae NBRC 4228.</title>
        <authorList>
            <person name="Ichikawa N."/>
            <person name="Sato H."/>
            <person name="Tonouchi N."/>
        </authorList>
    </citation>
    <scope>NUCLEOTIDE SEQUENCE</scope>
    <source>
        <strain evidence="2">NBRC 4228</strain>
    </source>
</reference>
<proteinExistence type="predicted"/>
<feature type="compositionally biased region" description="Polar residues" evidence="1">
    <location>
        <begin position="1"/>
        <end position="12"/>
    </location>
</feature>
<feature type="compositionally biased region" description="Polar residues" evidence="1">
    <location>
        <begin position="209"/>
        <end position="228"/>
    </location>
</feature>
<organism evidence="2 3">
    <name type="scientific">Aspergillus oryzae</name>
    <name type="common">Yellow koji mold</name>
    <dbReference type="NCBI Taxonomy" id="5062"/>
    <lineage>
        <taxon>Eukaryota</taxon>
        <taxon>Fungi</taxon>
        <taxon>Dikarya</taxon>
        <taxon>Ascomycota</taxon>
        <taxon>Pezizomycotina</taxon>
        <taxon>Eurotiomycetes</taxon>
        <taxon>Eurotiomycetidae</taxon>
        <taxon>Eurotiales</taxon>
        <taxon>Aspergillaceae</taxon>
        <taxon>Aspergillus</taxon>
        <taxon>Aspergillus subgen. Circumdati</taxon>
    </lineage>
</organism>